<gene>
    <name evidence="8" type="ORF">D915_004964</name>
</gene>
<evidence type="ECO:0000313" key="8">
    <source>
        <dbReference type="EMBL" id="THD23920.1"/>
    </source>
</evidence>
<evidence type="ECO:0000256" key="7">
    <source>
        <dbReference type="SAM" id="MobiDB-lite"/>
    </source>
</evidence>
<dbReference type="GO" id="GO:0005879">
    <property type="term" value="C:axonemal microtubule"/>
    <property type="evidence" value="ECO:0007669"/>
    <property type="project" value="InterPro"/>
</dbReference>
<feature type="region of interest" description="Disordered" evidence="7">
    <location>
        <begin position="24"/>
        <end position="50"/>
    </location>
</feature>
<proteinExistence type="inferred from homology"/>
<keyword evidence="3" id="KW-0963">Cytoplasm</keyword>
<keyword evidence="9" id="KW-1185">Reference proteome</keyword>
<comment type="caution">
    <text evidence="8">The sequence shown here is derived from an EMBL/GenBank/DDBJ whole genome shotgun (WGS) entry which is preliminary data.</text>
</comment>
<dbReference type="PANTHER" id="PTHR20899:SF1">
    <property type="entry name" value="PIERCER OF MICROTUBULE WALL 1 PROTEIN"/>
    <property type="match status" value="1"/>
</dbReference>
<dbReference type="EMBL" id="JXXN02001872">
    <property type="protein sequence ID" value="THD23920.1"/>
    <property type="molecule type" value="Genomic_DNA"/>
</dbReference>
<organism evidence="8 9">
    <name type="scientific">Fasciola hepatica</name>
    <name type="common">Liver fluke</name>
    <dbReference type="NCBI Taxonomy" id="6192"/>
    <lineage>
        <taxon>Eukaryota</taxon>
        <taxon>Metazoa</taxon>
        <taxon>Spiralia</taxon>
        <taxon>Lophotrochozoa</taxon>
        <taxon>Platyhelminthes</taxon>
        <taxon>Trematoda</taxon>
        <taxon>Digenea</taxon>
        <taxon>Plagiorchiida</taxon>
        <taxon>Echinostomata</taxon>
        <taxon>Echinostomatoidea</taxon>
        <taxon>Fasciolidae</taxon>
        <taxon>Fasciola</taxon>
    </lineage>
</organism>
<evidence type="ECO:0000256" key="2">
    <source>
        <dbReference type="ARBA" id="ARBA00004245"/>
    </source>
</evidence>
<keyword evidence="5" id="KW-0966">Cell projection</keyword>
<protein>
    <submittedName>
        <fullName evidence="8">Zinc finger HIT domain-containing protein 1</fullName>
    </submittedName>
</protein>
<evidence type="ECO:0000256" key="5">
    <source>
        <dbReference type="ARBA" id="ARBA00023273"/>
    </source>
</evidence>
<evidence type="ECO:0000256" key="6">
    <source>
        <dbReference type="ARBA" id="ARBA00038014"/>
    </source>
</evidence>
<dbReference type="InterPro" id="IPR026507">
    <property type="entry name" value="PIRC1/2"/>
</dbReference>
<evidence type="ECO:0000256" key="1">
    <source>
        <dbReference type="ARBA" id="ARBA00004138"/>
    </source>
</evidence>
<dbReference type="Pfam" id="PF14892">
    <property type="entry name" value="PIRC1_2"/>
    <property type="match status" value="1"/>
</dbReference>
<comment type="subcellular location">
    <subcellularLocation>
        <location evidence="1">Cell projection</location>
        <location evidence="1">Cilium</location>
    </subcellularLocation>
    <subcellularLocation>
        <location evidence="2">Cytoplasm</location>
        <location evidence="2">Cytoskeleton</location>
    </subcellularLocation>
</comment>
<dbReference type="PANTHER" id="PTHR20899">
    <property type="entry name" value="PIERCE HOMOLOG"/>
    <property type="match status" value="1"/>
</dbReference>
<dbReference type="Proteomes" id="UP000230066">
    <property type="component" value="Unassembled WGS sequence"/>
</dbReference>
<reference evidence="8" key="1">
    <citation type="submission" date="2019-03" db="EMBL/GenBank/DDBJ databases">
        <title>Improved annotation for the trematode Fasciola hepatica.</title>
        <authorList>
            <person name="Choi Y.-J."/>
            <person name="Martin J."/>
            <person name="Mitreva M."/>
        </authorList>
    </citation>
    <scope>NUCLEOTIDE SEQUENCE [LARGE SCALE GENOMIC DNA]</scope>
</reference>
<evidence type="ECO:0000313" key="9">
    <source>
        <dbReference type="Proteomes" id="UP000230066"/>
    </source>
</evidence>
<evidence type="ECO:0000256" key="3">
    <source>
        <dbReference type="ARBA" id="ARBA00022490"/>
    </source>
</evidence>
<dbReference type="GO" id="GO:0035082">
    <property type="term" value="P:axoneme assembly"/>
    <property type="evidence" value="ECO:0007669"/>
    <property type="project" value="InterPro"/>
</dbReference>
<accession>A0A4E0S0U1</accession>
<dbReference type="AlphaFoldDB" id="A0A4E0S0U1"/>
<comment type="similarity">
    <text evidence="6">Belongs to the PIERCE1 family.</text>
</comment>
<keyword evidence="4" id="KW-0206">Cytoskeleton</keyword>
<sequence length="135" mass="15569">MNTNDSSFVQLDDNDCVCVKTKQKSEPVDPCDPNLWMPSDRPDGVPEGAKTSDYYTVAENLPKKFNEPDLFQGYDRRQTNPLYRTTNAEYGRLKPNVHTMNAVYHARNQDFTRRYGKSGNYRNHSLNTAMDQKIV</sequence>
<evidence type="ECO:0000256" key="4">
    <source>
        <dbReference type="ARBA" id="ARBA00023212"/>
    </source>
</evidence>
<name>A0A4E0S0U1_FASHE</name>